<accession>A0A139NVB8</accession>
<comment type="caution">
    <text evidence="2">The sequence shown here is derived from an EMBL/GenBank/DDBJ whole genome shotgun (WGS) entry which is preliminary data.</text>
</comment>
<evidence type="ECO:0000259" key="1">
    <source>
        <dbReference type="Pfam" id="PF12680"/>
    </source>
</evidence>
<evidence type="ECO:0000313" key="3">
    <source>
        <dbReference type="Proteomes" id="UP000070678"/>
    </source>
</evidence>
<gene>
    <name evidence="2" type="ORF">SORDD15_01763</name>
</gene>
<dbReference type="Gene3D" id="3.10.450.50">
    <property type="match status" value="1"/>
</dbReference>
<dbReference type="EMBL" id="LQNX01000070">
    <property type="protein sequence ID" value="KXT79985.1"/>
    <property type="molecule type" value="Genomic_DNA"/>
</dbReference>
<dbReference type="PATRIC" id="fig|1303.78.peg.1849"/>
<dbReference type="GO" id="GO:0016853">
    <property type="term" value="F:isomerase activity"/>
    <property type="evidence" value="ECO:0007669"/>
    <property type="project" value="UniProtKB-KW"/>
</dbReference>
<dbReference type="RefSeq" id="WP_155718788.1">
    <property type="nucleotide sequence ID" value="NZ_KQ969523.1"/>
</dbReference>
<organism evidence="2 3">
    <name type="scientific">Streptococcus oralis</name>
    <dbReference type="NCBI Taxonomy" id="1303"/>
    <lineage>
        <taxon>Bacteria</taxon>
        <taxon>Bacillati</taxon>
        <taxon>Bacillota</taxon>
        <taxon>Bacilli</taxon>
        <taxon>Lactobacillales</taxon>
        <taxon>Streptococcaceae</taxon>
        <taxon>Streptococcus</taxon>
    </lineage>
</organism>
<dbReference type="AlphaFoldDB" id="A0A139NVB8"/>
<dbReference type="Pfam" id="PF12680">
    <property type="entry name" value="SnoaL_2"/>
    <property type="match status" value="1"/>
</dbReference>
<dbReference type="OrthoDB" id="7876517at2"/>
<keyword evidence="2" id="KW-0413">Isomerase</keyword>
<dbReference type="SUPFAM" id="SSF54427">
    <property type="entry name" value="NTF2-like"/>
    <property type="match status" value="1"/>
</dbReference>
<name>A0A139NVB8_STROR</name>
<protein>
    <submittedName>
        <fullName evidence="2">Ketosteroid isomerase-related protein</fullName>
    </submittedName>
</protein>
<dbReference type="InterPro" id="IPR032710">
    <property type="entry name" value="NTF2-like_dom_sf"/>
</dbReference>
<reference evidence="2 3" key="1">
    <citation type="submission" date="2016-01" db="EMBL/GenBank/DDBJ databases">
        <title>Highly variable Streptococcus oralis are common among viridans streptococci isolated from primates.</title>
        <authorList>
            <person name="Denapaite D."/>
            <person name="Rieger M."/>
            <person name="Koendgen S."/>
            <person name="Brueckner R."/>
            <person name="Ochigava I."/>
            <person name="Kappeler P."/>
            <person name="Maetz-Rensing K."/>
            <person name="Leendertz F."/>
            <person name="Hakenbeck R."/>
        </authorList>
    </citation>
    <scope>NUCLEOTIDE SEQUENCE [LARGE SCALE GENOMIC DNA]</scope>
    <source>
        <strain evidence="2 3">DD15</strain>
    </source>
</reference>
<evidence type="ECO:0000313" key="2">
    <source>
        <dbReference type="EMBL" id="KXT79985.1"/>
    </source>
</evidence>
<dbReference type="PANTHER" id="PTHR41252">
    <property type="entry name" value="BLR2505 PROTEIN"/>
    <property type="match status" value="1"/>
</dbReference>
<feature type="domain" description="SnoaL-like" evidence="1">
    <location>
        <begin position="14"/>
        <end position="121"/>
    </location>
</feature>
<proteinExistence type="predicted"/>
<dbReference type="InterPro" id="IPR037401">
    <property type="entry name" value="SnoaL-like"/>
</dbReference>
<sequence length="137" mass="15572">MGVIEMTVDYKELVAQSYQAMAEGRIADFKAYFADQLVWQEAEGFPYGGVYHGIDAVVDHVHSRLGSEWMDYQATPKSYFVSENQVVVHGQYSGTYKKTNKFFRADFAHFYRFDEAGKVVNFIQVVDSALVQAAMTL</sequence>
<dbReference type="PANTHER" id="PTHR41252:SF1">
    <property type="entry name" value="BLR2505 PROTEIN"/>
    <property type="match status" value="1"/>
</dbReference>
<dbReference type="Proteomes" id="UP000070678">
    <property type="component" value="Unassembled WGS sequence"/>
</dbReference>